<dbReference type="Proteomes" id="UP000515161">
    <property type="component" value="Unplaced"/>
</dbReference>
<dbReference type="AlphaFoldDB" id="A0A6P8UWA4"/>
<sequence length="502" mass="56443">MTEGLSNWSSIGMLLKSHESSPEHTTLMATWKDFEQRLQTGKTIDQAESTLLEAEKRRWRDVLTRLISIMQSLAERNLALRGSANTLHQQHNGNFLKEVELLAKFDPVMKQHIERVESGQFSHSSYLGNLIQNELIASISGKMLDTMVTEIKQSKYYSIILDCTPDVSHQEQMSVIIRTVIMDEAPTIKEHFLGFLVASETTGLGLSSLILNRLKELNIPFDDCRGQSYDNGANMKGRNRGVQARLLQKNPRALYVPCVSHSLNLVVADAAKASTDAISYFGNVQKLYTLFSAAPQRWAILKEHLTIALKSWSDTRWESRVNSIEAVRYQAPNIREALLEVRDKVTDPLTKVEAQSLAEEVGSYRFLICTCDKLCSTLSTGDGGDIDGKELALEITNLPSLPTCEMTALELLSFIHKKNLNELYPNLWIALRIVCTLPVTVASAERSFSKLKLIKTYLRSCMGQDRLTGLAIISINHEIGKQLSYDDIIDDFASKKARKQKF</sequence>
<reference evidence="4" key="1">
    <citation type="submission" date="2025-08" db="UniProtKB">
        <authorList>
            <consortium name="RefSeq"/>
        </authorList>
    </citation>
    <scope>IDENTIFICATION</scope>
</reference>
<keyword evidence="3" id="KW-1185">Reference proteome</keyword>
<gene>
    <name evidence="4" type="primary">LOC117552690</name>
</gene>
<dbReference type="GeneID" id="117552690"/>
<accession>A0A6P8UWA4</accession>
<proteinExistence type="predicted"/>
<dbReference type="InterPro" id="IPR008906">
    <property type="entry name" value="HATC_C_dom"/>
</dbReference>
<dbReference type="InterPro" id="IPR012337">
    <property type="entry name" value="RNaseH-like_sf"/>
</dbReference>
<dbReference type="OrthoDB" id="1750591at2759"/>
<dbReference type="SUPFAM" id="SSF53098">
    <property type="entry name" value="Ribonuclease H-like"/>
    <property type="match status" value="2"/>
</dbReference>
<feature type="domain" description="DUF4371" evidence="2">
    <location>
        <begin position="34"/>
        <end position="239"/>
    </location>
</feature>
<organism evidence="3 4">
    <name type="scientific">Gymnodraco acuticeps</name>
    <name type="common">Antarctic dragonfish</name>
    <dbReference type="NCBI Taxonomy" id="8218"/>
    <lineage>
        <taxon>Eukaryota</taxon>
        <taxon>Metazoa</taxon>
        <taxon>Chordata</taxon>
        <taxon>Craniata</taxon>
        <taxon>Vertebrata</taxon>
        <taxon>Euteleostomi</taxon>
        <taxon>Actinopterygii</taxon>
        <taxon>Neopterygii</taxon>
        <taxon>Teleostei</taxon>
        <taxon>Neoteleostei</taxon>
        <taxon>Acanthomorphata</taxon>
        <taxon>Eupercaria</taxon>
        <taxon>Perciformes</taxon>
        <taxon>Notothenioidei</taxon>
        <taxon>Bathydraconidae</taxon>
        <taxon>Gymnodraco</taxon>
    </lineage>
</organism>
<dbReference type="Pfam" id="PF05699">
    <property type="entry name" value="Dimer_Tnp_hAT"/>
    <property type="match status" value="1"/>
</dbReference>
<evidence type="ECO:0000259" key="1">
    <source>
        <dbReference type="Pfam" id="PF05699"/>
    </source>
</evidence>
<dbReference type="GO" id="GO:0046983">
    <property type="term" value="F:protein dimerization activity"/>
    <property type="evidence" value="ECO:0007669"/>
    <property type="project" value="InterPro"/>
</dbReference>
<dbReference type="PANTHER" id="PTHR45749">
    <property type="match status" value="1"/>
</dbReference>
<evidence type="ECO:0000259" key="2">
    <source>
        <dbReference type="Pfam" id="PF14291"/>
    </source>
</evidence>
<dbReference type="InParanoid" id="A0A6P8UWA4"/>
<feature type="domain" description="HAT C-terminal dimerisation" evidence="1">
    <location>
        <begin position="406"/>
        <end position="478"/>
    </location>
</feature>
<name>A0A6P8UWA4_GYMAC</name>
<dbReference type="PANTHER" id="PTHR45749:SF35">
    <property type="entry name" value="AC-LIKE TRANSPOSASE-RELATED"/>
    <property type="match status" value="1"/>
</dbReference>
<protein>
    <submittedName>
        <fullName evidence="4">Zinc finger MYM-type protein 1-like</fullName>
    </submittedName>
</protein>
<dbReference type="Pfam" id="PF14291">
    <property type="entry name" value="DUF4371"/>
    <property type="match status" value="1"/>
</dbReference>
<dbReference type="InterPro" id="IPR025398">
    <property type="entry name" value="DUF4371"/>
</dbReference>
<dbReference type="RefSeq" id="XP_034082159.1">
    <property type="nucleotide sequence ID" value="XM_034226268.1"/>
</dbReference>
<evidence type="ECO:0000313" key="3">
    <source>
        <dbReference type="Proteomes" id="UP000515161"/>
    </source>
</evidence>
<evidence type="ECO:0000313" key="4">
    <source>
        <dbReference type="RefSeq" id="XP_034082159.1"/>
    </source>
</evidence>
<dbReference type="KEGG" id="gacu:117552690"/>